<dbReference type="Pfam" id="PF00266">
    <property type="entry name" value="Aminotran_5"/>
    <property type="match status" value="1"/>
</dbReference>
<proteinExistence type="inferred from homology"/>
<dbReference type="SUPFAM" id="SSF53383">
    <property type="entry name" value="PLP-dependent transferases"/>
    <property type="match status" value="1"/>
</dbReference>
<dbReference type="NCBIfam" id="NF041166">
    <property type="entry name" value="f2_encap_cargo1"/>
    <property type="match status" value="1"/>
</dbReference>
<evidence type="ECO:0000256" key="1">
    <source>
        <dbReference type="ARBA" id="ARBA00001933"/>
    </source>
</evidence>
<dbReference type="InterPro" id="IPR015422">
    <property type="entry name" value="PyrdxlP-dep_Trfase_small"/>
</dbReference>
<dbReference type="GO" id="GO:0006534">
    <property type="term" value="P:cysteine metabolic process"/>
    <property type="evidence" value="ECO:0007669"/>
    <property type="project" value="InterPro"/>
</dbReference>
<evidence type="ECO:0000256" key="6">
    <source>
        <dbReference type="ARBA" id="ARBA00050776"/>
    </source>
</evidence>
<gene>
    <name evidence="8" type="ORF">GCM10007205_01360</name>
</gene>
<comment type="similarity">
    <text evidence="2">Belongs to the class-V pyridoxal-phosphate-dependent aminotransferase family. Csd subfamily.</text>
</comment>
<dbReference type="GO" id="GO:0031071">
    <property type="term" value="F:cysteine desulfurase activity"/>
    <property type="evidence" value="ECO:0007669"/>
    <property type="project" value="UniProtKB-EC"/>
</dbReference>
<evidence type="ECO:0000256" key="4">
    <source>
        <dbReference type="ARBA" id="ARBA00022679"/>
    </source>
</evidence>
<reference evidence="8" key="1">
    <citation type="journal article" date="2014" name="Int. J. Syst. Evol. Microbiol.">
        <title>Complete genome sequence of Corynebacterium casei LMG S-19264T (=DSM 44701T), isolated from a smear-ripened cheese.</title>
        <authorList>
            <consortium name="US DOE Joint Genome Institute (JGI-PGF)"/>
            <person name="Walter F."/>
            <person name="Albersmeier A."/>
            <person name="Kalinowski J."/>
            <person name="Ruckert C."/>
        </authorList>
    </citation>
    <scope>NUCLEOTIDE SEQUENCE</scope>
    <source>
        <strain evidence="8">CCM 7086</strain>
    </source>
</reference>
<dbReference type="GO" id="GO:0030170">
    <property type="term" value="F:pyridoxal phosphate binding"/>
    <property type="evidence" value="ECO:0007669"/>
    <property type="project" value="InterPro"/>
</dbReference>
<dbReference type="InterPro" id="IPR000192">
    <property type="entry name" value="Aminotrans_V_dom"/>
</dbReference>
<accession>A0A8J2XX09</accession>
<reference evidence="8" key="2">
    <citation type="submission" date="2020-09" db="EMBL/GenBank/DDBJ databases">
        <authorList>
            <person name="Sun Q."/>
            <person name="Sedlacek I."/>
        </authorList>
    </citation>
    <scope>NUCLEOTIDE SEQUENCE</scope>
    <source>
        <strain evidence="8">CCM 7086</strain>
    </source>
</reference>
<comment type="catalytic activity">
    <reaction evidence="6">
        <text>(sulfur carrier)-H + L-cysteine = (sulfur carrier)-SH + L-alanine</text>
        <dbReference type="Rhea" id="RHEA:43892"/>
        <dbReference type="Rhea" id="RHEA-COMP:14737"/>
        <dbReference type="Rhea" id="RHEA-COMP:14739"/>
        <dbReference type="ChEBI" id="CHEBI:29917"/>
        <dbReference type="ChEBI" id="CHEBI:35235"/>
        <dbReference type="ChEBI" id="CHEBI:57972"/>
        <dbReference type="ChEBI" id="CHEBI:64428"/>
        <dbReference type="EC" id="2.8.1.7"/>
    </reaction>
</comment>
<keyword evidence="5" id="KW-0663">Pyridoxal phosphate</keyword>
<dbReference type="InterPro" id="IPR010970">
    <property type="entry name" value="Cys_dSase_SufS"/>
</dbReference>
<feature type="domain" description="Aminotransferase class V" evidence="7">
    <location>
        <begin position="306"/>
        <end position="675"/>
    </location>
</feature>
<dbReference type="Gene3D" id="3.90.1150.10">
    <property type="entry name" value="Aspartate Aminotransferase, domain 1"/>
    <property type="match status" value="1"/>
</dbReference>
<dbReference type="CDD" id="cd06453">
    <property type="entry name" value="SufS_like"/>
    <property type="match status" value="1"/>
</dbReference>
<dbReference type="EC" id="2.8.1.7" evidence="3"/>
<evidence type="ECO:0000313" key="8">
    <source>
        <dbReference type="EMBL" id="GGB95833.1"/>
    </source>
</evidence>
<comment type="caution">
    <text evidence="8">The sequence shown here is derived from an EMBL/GenBank/DDBJ whole genome shotgun (WGS) entry which is preliminary data.</text>
</comment>
<sequence length="691" mass="72506">MSTPHPSHGDLPPVQGAPIAPELLSQMVNALFAALPGDGGAVAAASPAGVPHTPPASVPGIGQVSPLPGVQSPVNIAPPGSPLASPAGFGPSVPGTAIPQGVLPGTNLIPASPTPLPSLANSAPSLLPHALAPNGVPDTVLTALPAYEPRFGSAVQGVPQAHVPSPSAVAVPDSAATHAASPYYFLQHAQSSPSRHDTGSALAGGDILDQLASQPFAQAGGSDVRELLGASPDTAAARASATPSSEPRYYFVDSVVLPSGTVTPAKPHPHGAVPPADHSRHPAFDVHAVRRDFPVLAERVNGRQLVWFDNAATTHKPKAVIDRISAFYEHENSNIHRAAHELAARATDAYEGARQRVKNFINAPDVNEVIFVRGTTEAINLVAKSWGAQHVGEGDEIIVSNLEHHANIVPWQQLVAAKGAKLRVIPVDDSGQVLLDEYRKLLNDRTKIVSVTQVSNALGTVVPVKEIVELAHRAGAKALVDGAQSVSHMRVDVQDIGADFFVFSGHKVFGPTGIGALWGRREVLEDMPPWQGGGNMIADVTFEKTVFQPIPNKFEAGTGNIADAVGLGAAIDYVNRIGIENIARYEHELLVYGMQHLAAIKGVRLIGTAADKASVMSFVLDGYSTEEVGKALNEEGIAVRTGHHCAQPILRRFGVETTVRPSLAFYNTFDEIDRLVAVVQRLAGQRALSAR</sequence>
<comment type="cofactor">
    <cofactor evidence="1">
        <name>pyridoxal 5'-phosphate</name>
        <dbReference type="ChEBI" id="CHEBI:597326"/>
    </cofactor>
</comment>
<dbReference type="NCBIfam" id="TIGR01979">
    <property type="entry name" value="sufS"/>
    <property type="match status" value="1"/>
</dbReference>
<evidence type="ECO:0000259" key="7">
    <source>
        <dbReference type="Pfam" id="PF00266"/>
    </source>
</evidence>
<dbReference type="InterPro" id="IPR015424">
    <property type="entry name" value="PyrdxlP-dep_Trfase"/>
</dbReference>
<name>A0A8J2XX09_9BURK</name>
<keyword evidence="9" id="KW-1185">Reference proteome</keyword>
<dbReference type="Proteomes" id="UP000620266">
    <property type="component" value="Unassembled WGS sequence"/>
</dbReference>
<evidence type="ECO:0000313" key="9">
    <source>
        <dbReference type="Proteomes" id="UP000620266"/>
    </source>
</evidence>
<dbReference type="RefSeq" id="WP_229728481.1">
    <property type="nucleotide sequence ID" value="NZ_BMCG01000001.1"/>
</dbReference>
<dbReference type="Gene3D" id="3.40.640.10">
    <property type="entry name" value="Type I PLP-dependent aspartate aminotransferase-like (Major domain)"/>
    <property type="match status" value="1"/>
</dbReference>
<keyword evidence="4" id="KW-0808">Transferase</keyword>
<dbReference type="PANTHER" id="PTHR43586">
    <property type="entry name" value="CYSTEINE DESULFURASE"/>
    <property type="match status" value="1"/>
</dbReference>
<dbReference type="AlphaFoldDB" id="A0A8J2XX09"/>
<evidence type="ECO:0000256" key="3">
    <source>
        <dbReference type="ARBA" id="ARBA00012239"/>
    </source>
</evidence>
<dbReference type="PANTHER" id="PTHR43586:SF8">
    <property type="entry name" value="CYSTEINE DESULFURASE 1, CHLOROPLASTIC"/>
    <property type="match status" value="1"/>
</dbReference>
<dbReference type="EMBL" id="BMCG01000001">
    <property type="protein sequence ID" value="GGB95833.1"/>
    <property type="molecule type" value="Genomic_DNA"/>
</dbReference>
<dbReference type="InterPro" id="IPR015421">
    <property type="entry name" value="PyrdxlP-dep_Trfase_major"/>
</dbReference>
<protein>
    <recommendedName>
        <fullName evidence="3">cysteine desulfurase</fullName>
        <ecNumber evidence="3">2.8.1.7</ecNumber>
    </recommendedName>
</protein>
<evidence type="ECO:0000256" key="5">
    <source>
        <dbReference type="ARBA" id="ARBA00022898"/>
    </source>
</evidence>
<organism evidence="8 9">
    <name type="scientific">Oxalicibacterium flavum</name>
    <dbReference type="NCBI Taxonomy" id="179467"/>
    <lineage>
        <taxon>Bacteria</taxon>
        <taxon>Pseudomonadati</taxon>
        <taxon>Pseudomonadota</taxon>
        <taxon>Betaproteobacteria</taxon>
        <taxon>Burkholderiales</taxon>
        <taxon>Oxalobacteraceae</taxon>
        <taxon>Oxalicibacterium</taxon>
    </lineage>
</organism>
<evidence type="ECO:0000256" key="2">
    <source>
        <dbReference type="ARBA" id="ARBA00010447"/>
    </source>
</evidence>